<gene>
    <name evidence="3" type="ORF">ANACOL_01815</name>
</gene>
<comment type="caution">
    <text evidence="3">The sequence shown here is derived from an EMBL/GenBank/DDBJ whole genome shotgun (WGS) entry which is preliminary data.</text>
</comment>
<accession>B0PAL5</accession>
<dbReference type="PANTHER" id="PTHR46558:SF11">
    <property type="entry name" value="HTH-TYPE TRANSCRIPTIONAL REGULATOR XRE"/>
    <property type="match status" value="1"/>
</dbReference>
<keyword evidence="1 3" id="KW-0238">DNA-binding</keyword>
<dbReference type="eggNOG" id="COG1476">
    <property type="taxonomic scope" value="Bacteria"/>
</dbReference>
<dbReference type="RefSeq" id="WP_006875110.1">
    <property type="nucleotide sequence ID" value="NZ_DS544183.1"/>
</dbReference>
<evidence type="ECO:0000256" key="1">
    <source>
        <dbReference type="ARBA" id="ARBA00023125"/>
    </source>
</evidence>
<dbReference type="Pfam" id="PF01381">
    <property type="entry name" value="HTH_3"/>
    <property type="match status" value="1"/>
</dbReference>
<reference evidence="3" key="2">
    <citation type="submission" date="2013-09" db="EMBL/GenBank/DDBJ databases">
        <title>Draft genome sequence of Anaerotruncus colihominis(DSM 17241).</title>
        <authorList>
            <person name="Sudarsanam P."/>
            <person name="Ley R."/>
            <person name="Guruge J."/>
            <person name="Turnbaugh P.J."/>
            <person name="Mahowald M."/>
            <person name="Liep D."/>
            <person name="Gordon J."/>
        </authorList>
    </citation>
    <scope>NUCLEOTIDE SEQUENCE</scope>
    <source>
        <strain evidence="3">DSM 17241</strain>
    </source>
</reference>
<dbReference type="HOGENOM" id="CLU_066192_62_4_9"/>
<dbReference type="InterPro" id="IPR001387">
    <property type="entry name" value="Cro/C1-type_HTH"/>
</dbReference>
<feature type="domain" description="HTH cro/C1-type" evidence="2">
    <location>
        <begin position="7"/>
        <end position="61"/>
    </location>
</feature>
<keyword evidence="4" id="KW-1185">Reference proteome</keyword>
<dbReference type="Proteomes" id="UP000003803">
    <property type="component" value="Unassembled WGS sequence"/>
</dbReference>
<dbReference type="AlphaFoldDB" id="B0PAL5"/>
<dbReference type="PROSITE" id="PS50943">
    <property type="entry name" value="HTH_CROC1"/>
    <property type="match status" value="1"/>
</dbReference>
<dbReference type="InterPro" id="IPR010982">
    <property type="entry name" value="Lambda_DNA-bd_dom_sf"/>
</dbReference>
<dbReference type="Gene3D" id="1.10.260.40">
    <property type="entry name" value="lambda repressor-like DNA-binding domains"/>
    <property type="match status" value="1"/>
</dbReference>
<dbReference type="SMART" id="SM00530">
    <property type="entry name" value="HTH_XRE"/>
    <property type="match status" value="1"/>
</dbReference>
<dbReference type="SUPFAM" id="SSF47413">
    <property type="entry name" value="lambda repressor-like DNA-binding domains"/>
    <property type="match status" value="1"/>
</dbReference>
<organism evidence="3 4">
    <name type="scientific">Anaerotruncus colihominis DSM 17241</name>
    <dbReference type="NCBI Taxonomy" id="445972"/>
    <lineage>
        <taxon>Bacteria</taxon>
        <taxon>Bacillati</taxon>
        <taxon>Bacillota</taxon>
        <taxon>Clostridia</taxon>
        <taxon>Eubacteriales</taxon>
        <taxon>Oscillospiraceae</taxon>
        <taxon>Anaerotruncus</taxon>
    </lineage>
</organism>
<protein>
    <submittedName>
        <fullName evidence="3">DNA-binding helix-turn-helix protein</fullName>
    </submittedName>
</protein>
<dbReference type="GO" id="GO:0003677">
    <property type="term" value="F:DNA binding"/>
    <property type="evidence" value="ECO:0007669"/>
    <property type="project" value="UniProtKB-KW"/>
</dbReference>
<reference evidence="3" key="1">
    <citation type="submission" date="2007-11" db="EMBL/GenBank/DDBJ databases">
        <authorList>
            <person name="Fulton L."/>
            <person name="Clifton S."/>
            <person name="Fulton B."/>
            <person name="Xu J."/>
            <person name="Minx P."/>
            <person name="Pepin K.H."/>
            <person name="Johnson M."/>
            <person name="Thiruvilangam P."/>
            <person name="Bhonagiri V."/>
            <person name="Nash W.E."/>
            <person name="Mardis E.R."/>
            <person name="Wilson R.K."/>
        </authorList>
    </citation>
    <scope>NUCLEOTIDE SEQUENCE [LARGE SCALE GENOMIC DNA]</scope>
    <source>
        <strain evidence="3">DSM 17241</strain>
    </source>
</reference>
<dbReference type="EMBL" id="ABGD02000014">
    <property type="protein sequence ID" value="EDS11195.1"/>
    <property type="molecule type" value="Genomic_DNA"/>
</dbReference>
<dbReference type="CDD" id="cd00093">
    <property type="entry name" value="HTH_XRE"/>
    <property type="match status" value="1"/>
</dbReference>
<proteinExistence type="predicted"/>
<name>B0PAL5_9FIRM</name>
<evidence type="ECO:0000313" key="4">
    <source>
        <dbReference type="Proteomes" id="UP000003803"/>
    </source>
</evidence>
<evidence type="ECO:0000313" key="3">
    <source>
        <dbReference type="EMBL" id="EDS11195.1"/>
    </source>
</evidence>
<sequence length="71" mass="7877">MIFQKRLKELRNAKGTSQIAIAAALGITDRGYRKYEAGDSEPTLSVIIALADYFDVSLDYLCGRSDDPARH</sequence>
<dbReference type="PANTHER" id="PTHR46558">
    <property type="entry name" value="TRACRIPTIONAL REGULATORY PROTEIN-RELATED-RELATED"/>
    <property type="match status" value="1"/>
</dbReference>
<evidence type="ECO:0000259" key="2">
    <source>
        <dbReference type="PROSITE" id="PS50943"/>
    </source>
</evidence>